<dbReference type="EMBL" id="JBAKBA010000063">
    <property type="protein sequence ID" value="MEL0660882.1"/>
    <property type="molecule type" value="Genomic_DNA"/>
</dbReference>
<dbReference type="InterPro" id="IPR009491">
    <property type="entry name" value="DUF1107"/>
</dbReference>
<sequence>MKITRPSTLRVFKKYQPRQIAKFAKGFFNGRIFIAGLGRFRVVDGKVVAYKHLIAEQKVLMAVSEINKMVLELSHPKVVIA</sequence>
<evidence type="ECO:0000313" key="2">
    <source>
        <dbReference type="Proteomes" id="UP001366060"/>
    </source>
</evidence>
<dbReference type="RefSeq" id="WP_341629257.1">
    <property type="nucleotide sequence ID" value="NZ_JBAKBA010000063.1"/>
</dbReference>
<gene>
    <name evidence="1" type="ORF">V6255_17250</name>
</gene>
<dbReference type="Proteomes" id="UP001366060">
    <property type="component" value="Unassembled WGS sequence"/>
</dbReference>
<comment type="caution">
    <text evidence="1">The sequence shown here is derived from an EMBL/GenBank/DDBJ whole genome shotgun (WGS) entry which is preliminary data.</text>
</comment>
<reference evidence="1 2" key="1">
    <citation type="submission" date="2024-02" db="EMBL/GenBank/DDBJ databases">
        <title>Bacteria isolated from the canopy kelp, Nereocystis luetkeana.</title>
        <authorList>
            <person name="Pfister C.A."/>
            <person name="Younker I.T."/>
            <person name="Light S.H."/>
        </authorList>
    </citation>
    <scope>NUCLEOTIDE SEQUENCE [LARGE SCALE GENOMIC DNA]</scope>
    <source>
        <strain evidence="1 2">TI.2.07</strain>
    </source>
</reference>
<accession>A0ABU9HG55</accession>
<name>A0ABU9HG55_9GAMM</name>
<proteinExistence type="predicted"/>
<organism evidence="1 2">
    <name type="scientific">Psychromonas arctica</name>
    <dbReference type="NCBI Taxonomy" id="168275"/>
    <lineage>
        <taxon>Bacteria</taxon>
        <taxon>Pseudomonadati</taxon>
        <taxon>Pseudomonadota</taxon>
        <taxon>Gammaproteobacteria</taxon>
        <taxon>Alteromonadales</taxon>
        <taxon>Psychromonadaceae</taxon>
        <taxon>Psychromonas</taxon>
    </lineage>
</organism>
<protein>
    <submittedName>
        <fullName evidence="1">DUF1107 family protein</fullName>
    </submittedName>
</protein>
<evidence type="ECO:0000313" key="1">
    <source>
        <dbReference type="EMBL" id="MEL0660882.1"/>
    </source>
</evidence>
<dbReference type="Gene3D" id="3.30.1910.10">
    <property type="entry name" value="so0334 like domain"/>
    <property type="match status" value="1"/>
</dbReference>
<keyword evidence="2" id="KW-1185">Reference proteome</keyword>
<dbReference type="Pfam" id="PF06526">
    <property type="entry name" value="DUF1107"/>
    <property type="match status" value="1"/>
</dbReference>